<keyword evidence="1" id="KW-1133">Transmembrane helix</keyword>
<protein>
    <submittedName>
        <fullName evidence="2">Uncharacterized protein</fullName>
    </submittedName>
</protein>
<keyword evidence="1" id="KW-0472">Membrane</keyword>
<feature type="transmembrane region" description="Helical" evidence="1">
    <location>
        <begin position="7"/>
        <end position="27"/>
    </location>
</feature>
<accession>A0A6C0DGY3</accession>
<reference evidence="2" key="1">
    <citation type="journal article" date="2020" name="Nature">
        <title>Giant virus diversity and host interactions through global metagenomics.</title>
        <authorList>
            <person name="Schulz F."/>
            <person name="Roux S."/>
            <person name="Paez-Espino D."/>
            <person name="Jungbluth S."/>
            <person name="Walsh D.A."/>
            <person name="Denef V.J."/>
            <person name="McMahon K.D."/>
            <person name="Konstantinidis K.T."/>
            <person name="Eloe-Fadrosh E.A."/>
            <person name="Kyrpides N.C."/>
            <person name="Woyke T."/>
        </authorList>
    </citation>
    <scope>NUCLEOTIDE SEQUENCE</scope>
    <source>
        <strain evidence="2">GVMAG-M-3300023174-176</strain>
    </source>
</reference>
<dbReference type="EMBL" id="MN739613">
    <property type="protein sequence ID" value="QHT15661.1"/>
    <property type="molecule type" value="Genomic_DNA"/>
</dbReference>
<name>A0A6C0DGY3_9ZZZZ</name>
<dbReference type="AlphaFoldDB" id="A0A6C0DGY3"/>
<proteinExistence type="predicted"/>
<feature type="transmembrane region" description="Helical" evidence="1">
    <location>
        <begin position="33"/>
        <end position="66"/>
    </location>
</feature>
<evidence type="ECO:0000256" key="1">
    <source>
        <dbReference type="SAM" id="Phobius"/>
    </source>
</evidence>
<keyword evidence="1" id="KW-0812">Transmembrane</keyword>
<sequence length="166" mass="18364">MINSNEYVPVGALVIAAFATPIVPWTILKLLDYMLVNAFVVVALLMAISYGPATGIMALILAAMLYMERNRQKVVYARVKFAKIMEAKKDKDAQATVEEEGKPQETVPVVEFDEPEADDMIYLPGKGTGSDKFKRVPFSENLNDKEPLPTVPIGAKSAPIFKDYLH</sequence>
<organism evidence="2">
    <name type="scientific">viral metagenome</name>
    <dbReference type="NCBI Taxonomy" id="1070528"/>
    <lineage>
        <taxon>unclassified sequences</taxon>
        <taxon>metagenomes</taxon>
        <taxon>organismal metagenomes</taxon>
    </lineage>
</organism>
<evidence type="ECO:0000313" key="2">
    <source>
        <dbReference type="EMBL" id="QHT15661.1"/>
    </source>
</evidence>